<organism evidence="7 8">
    <name type="scientific">Hibiscus trionum</name>
    <name type="common">Flower of an hour</name>
    <dbReference type="NCBI Taxonomy" id="183268"/>
    <lineage>
        <taxon>Eukaryota</taxon>
        <taxon>Viridiplantae</taxon>
        <taxon>Streptophyta</taxon>
        <taxon>Embryophyta</taxon>
        <taxon>Tracheophyta</taxon>
        <taxon>Spermatophyta</taxon>
        <taxon>Magnoliopsida</taxon>
        <taxon>eudicotyledons</taxon>
        <taxon>Gunneridae</taxon>
        <taxon>Pentapetalae</taxon>
        <taxon>rosids</taxon>
        <taxon>malvids</taxon>
        <taxon>Malvales</taxon>
        <taxon>Malvaceae</taxon>
        <taxon>Malvoideae</taxon>
        <taxon>Hibiscus</taxon>
    </lineage>
</organism>
<evidence type="ECO:0000313" key="8">
    <source>
        <dbReference type="Proteomes" id="UP001165190"/>
    </source>
</evidence>
<dbReference type="Pfam" id="PF03171">
    <property type="entry name" value="2OG-FeII_Oxy"/>
    <property type="match status" value="1"/>
</dbReference>
<dbReference type="EMBL" id="BSYR01000045">
    <property type="protein sequence ID" value="GMJ06059.1"/>
    <property type="molecule type" value="Genomic_DNA"/>
</dbReference>
<keyword evidence="8" id="KW-1185">Reference proteome</keyword>
<dbReference type="GO" id="GO:0046872">
    <property type="term" value="F:metal ion binding"/>
    <property type="evidence" value="ECO:0007669"/>
    <property type="project" value="UniProtKB-KW"/>
</dbReference>
<dbReference type="InterPro" id="IPR027443">
    <property type="entry name" value="IPNS-like_sf"/>
</dbReference>
<feature type="domain" description="Fe2OG dioxygenase" evidence="6">
    <location>
        <begin position="205"/>
        <end position="305"/>
    </location>
</feature>
<dbReference type="InterPro" id="IPR026992">
    <property type="entry name" value="DIOX_N"/>
</dbReference>
<dbReference type="FunFam" id="2.60.120.330:FF:000001">
    <property type="entry name" value="Protein SRG1"/>
    <property type="match status" value="1"/>
</dbReference>
<comment type="caution">
    <text evidence="7">The sequence shown here is derived from an EMBL/GenBank/DDBJ whole genome shotgun (WGS) entry which is preliminary data.</text>
</comment>
<sequence>METMVQSTVPLERFGYLPVDNVQALASKNLKNIPSRYIRPEIESDVVSADESLQIPVIDMSKLGDDDEQNKLHFACKEWGFFQLINHGVANEVMEKMKTDAQEFFNLPLEEKMVCAQVPNHIEGYGQVFVVSENQKLDWSDMLFLIGQPAHLRDTRFWPTNPPSIRETLEKYTLELHKVMIQLMKLIAKNLGTDPEMLLSLFENEIQAIKMNYYPPCAEASKVLGASPHSDATALTILLHANEVEGLQIKRNQKWVPVKPIPGAFTVNIGDMLEILSNGEYKSIEHRAVVNPEKERMSIASFHNQKMGTQIGPLQDLVTRNKALYKTVPVEEFRRMKLTSKQDGKFMIRKMKL</sequence>
<dbReference type="Gene3D" id="2.60.120.330">
    <property type="entry name" value="B-lactam Antibiotic, Isopenicillin N Synthase, Chain"/>
    <property type="match status" value="1"/>
</dbReference>
<dbReference type="OrthoDB" id="288590at2759"/>
<proteinExistence type="inferred from homology"/>
<dbReference type="PROSITE" id="PS51471">
    <property type="entry name" value="FE2OG_OXY"/>
    <property type="match status" value="1"/>
</dbReference>
<keyword evidence="3 5" id="KW-0560">Oxidoreductase</keyword>
<evidence type="ECO:0000256" key="2">
    <source>
        <dbReference type="ARBA" id="ARBA00022723"/>
    </source>
</evidence>
<dbReference type="InterPro" id="IPR005123">
    <property type="entry name" value="Oxoglu/Fe-dep_dioxygenase_dom"/>
</dbReference>
<evidence type="ECO:0000256" key="3">
    <source>
        <dbReference type="ARBA" id="ARBA00023002"/>
    </source>
</evidence>
<accession>A0A9W7J678</accession>
<dbReference type="Pfam" id="PF14226">
    <property type="entry name" value="DIOX_N"/>
    <property type="match status" value="1"/>
</dbReference>
<dbReference type="AlphaFoldDB" id="A0A9W7J678"/>
<dbReference type="InterPro" id="IPR050295">
    <property type="entry name" value="Plant_2OG-oxidoreductases"/>
</dbReference>
<evidence type="ECO:0000256" key="5">
    <source>
        <dbReference type="RuleBase" id="RU003682"/>
    </source>
</evidence>
<dbReference type="SUPFAM" id="SSF51197">
    <property type="entry name" value="Clavaminate synthase-like"/>
    <property type="match status" value="1"/>
</dbReference>
<dbReference type="Proteomes" id="UP001165190">
    <property type="component" value="Unassembled WGS sequence"/>
</dbReference>
<dbReference type="GO" id="GO:0016491">
    <property type="term" value="F:oxidoreductase activity"/>
    <property type="evidence" value="ECO:0007669"/>
    <property type="project" value="UniProtKB-KW"/>
</dbReference>
<dbReference type="InterPro" id="IPR044861">
    <property type="entry name" value="IPNS-like_FE2OG_OXY"/>
</dbReference>
<evidence type="ECO:0000256" key="1">
    <source>
        <dbReference type="ARBA" id="ARBA00008056"/>
    </source>
</evidence>
<evidence type="ECO:0000256" key="4">
    <source>
        <dbReference type="ARBA" id="ARBA00023004"/>
    </source>
</evidence>
<dbReference type="PANTHER" id="PTHR47991">
    <property type="entry name" value="OXOGLUTARATE/IRON-DEPENDENT DIOXYGENASE"/>
    <property type="match status" value="1"/>
</dbReference>
<evidence type="ECO:0000259" key="6">
    <source>
        <dbReference type="PROSITE" id="PS51471"/>
    </source>
</evidence>
<reference evidence="7" key="1">
    <citation type="submission" date="2023-05" db="EMBL/GenBank/DDBJ databases">
        <title>Genome and transcriptome analyses reveal genes involved in the formation of fine ridges on petal epidermal cells in Hibiscus trionum.</title>
        <authorList>
            <person name="Koshimizu S."/>
            <person name="Masuda S."/>
            <person name="Ishii T."/>
            <person name="Shirasu K."/>
            <person name="Hoshino A."/>
            <person name="Arita M."/>
        </authorList>
    </citation>
    <scope>NUCLEOTIDE SEQUENCE</scope>
    <source>
        <strain evidence="7">Hamamatsu line</strain>
    </source>
</reference>
<comment type="similarity">
    <text evidence="1 5">Belongs to the iron/ascorbate-dependent oxidoreductase family.</text>
</comment>
<gene>
    <name evidence="7" type="ORF">HRI_004275100</name>
</gene>
<protein>
    <recommendedName>
        <fullName evidence="6">Fe2OG dioxygenase domain-containing protein</fullName>
    </recommendedName>
</protein>
<keyword evidence="4 5" id="KW-0408">Iron</keyword>
<keyword evidence="2 5" id="KW-0479">Metal-binding</keyword>
<name>A0A9W7J678_HIBTR</name>
<evidence type="ECO:0000313" key="7">
    <source>
        <dbReference type="EMBL" id="GMJ06059.1"/>
    </source>
</evidence>